<name>I2C960_BACAY</name>
<dbReference type="KEGG" id="bqy:MUS_3300"/>
<gene>
    <name evidence="1" type="ORF">MUS_3300</name>
</gene>
<reference evidence="1 2" key="1">
    <citation type="journal article" date="2012" name="J. Biotechnol.">
        <title>Genome sequence of the plant growth promoting strain Bacillus amyloliquefaciens subsp. plantarum B9601-Y2 and expression of mersacidin and other secondary metabolites.</title>
        <authorList>
            <person name="He P."/>
            <person name="Hao K."/>
            <person name="Blom J."/>
            <person name="Ruckert C."/>
            <person name="Vater J."/>
            <person name="Mao Z."/>
            <person name="Wu Y."/>
            <person name="Hou M."/>
            <person name="He P."/>
            <person name="He Y."/>
            <person name="Borriss R."/>
        </authorList>
    </citation>
    <scope>NUCLEOTIDE SEQUENCE [LARGE SCALE GENOMIC DNA]</scope>
    <source>
        <strain evidence="1">Y2</strain>
    </source>
</reference>
<sequence length="40" mass="5053">MLLIKNSYLQHITLSFLYQFIPVQLKYDREKQIFFFTDFY</sequence>
<evidence type="ECO:0000313" key="2">
    <source>
        <dbReference type="Proteomes" id="UP000002878"/>
    </source>
</evidence>
<organism evidence="1 2">
    <name type="scientific">Bacillus amyloliquefaciens (strain Y2)</name>
    <name type="common">Bacillus amyloliquefaciens subsp. plantarum (strain B9601-Y2)</name>
    <dbReference type="NCBI Taxonomy" id="1155777"/>
    <lineage>
        <taxon>Bacteria</taxon>
        <taxon>Bacillati</taxon>
        <taxon>Bacillota</taxon>
        <taxon>Bacilli</taxon>
        <taxon>Bacillales</taxon>
        <taxon>Bacillaceae</taxon>
        <taxon>Bacillus</taxon>
        <taxon>Bacillus amyloliquefaciens group</taxon>
    </lineage>
</organism>
<dbReference type="AlphaFoldDB" id="I2C960"/>
<accession>I2C960</accession>
<protein>
    <submittedName>
        <fullName evidence="1">Uncharacterized protein</fullName>
    </submittedName>
</protein>
<dbReference type="Proteomes" id="UP000002878">
    <property type="component" value="Chromosome"/>
</dbReference>
<dbReference type="HOGENOM" id="CLU_3284280_0_0_9"/>
<dbReference type="PATRIC" id="fig|1126211.3.peg.3146"/>
<proteinExistence type="predicted"/>
<dbReference type="EMBL" id="CP003332">
    <property type="protein sequence ID" value="AFJ63184.1"/>
    <property type="molecule type" value="Genomic_DNA"/>
</dbReference>
<evidence type="ECO:0000313" key="1">
    <source>
        <dbReference type="EMBL" id="AFJ63184.1"/>
    </source>
</evidence>